<gene>
    <name evidence="6" type="ORF">RGCCGE502_22240</name>
</gene>
<dbReference type="PANTHER" id="PTHR11360:SF290">
    <property type="entry name" value="MONOCARBOXYLATE MFS PERMEASE"/>
    <property type="match status" value="1"/>
</dbReference>
<dbReference type="RefSeq" id="WP_016556403.1">
    <property type="nucleotide sequence ID" value="NZ_AEYE02000029.1"/>
</dbReference>
<dbReference type="Pfam" id="PF07690">
    <property type="entry name" value="MFS_1"/>
    <property type="match status" value="1"/>
</dbReference>
<keyword evidence="7" id="KW-1185">Reference proteome</keyword>
<feature type="transmembrane region" description="Helical" evidence="4">
    <location>
        <begin position="87"/>
        <end position="106"/>
    </location>
</feature>
<dbReference type="AlphaFoldDB" id="S3I8E2"/>
<organism evidence="6 7">
    <name type="scientific">Rhizobium grahamii CCGE 502</name>
    <dbReference type="NCBI Taxonomy" id="990285"/>
    <lineage>
        <taxon>Bacteria</taxon>
        <taxon>Pseudomonadati</taxon>
        <taxon>Pseudomonadota</taxon>
        <taxon>Alphaproteobacteria</taxon>
        <taxon>Hyphomicrobiales</taxon>
        <taxon>Rhizobiaceae</taxon>
        <taxon>Rhizobium/Agrobacterium group</taxon>
        <taxon>Rhizobium</taxon>
    </lineage>
</organism>
<dbReference type="EMBL" id="AEYE02000029">
    <property type="protein sequence ID" value="EPE95618.1"/>
    <property type="molecule type" value="Genomic_DNA"/>
</dbReference>
<dbReference type="STRING" id="990285.RGCCGE502_22240"/>
<evidence type="ECO:0000313" key="6">
    <source>
        <dbReference type="EMBL" id="EPE95618.1"/>
    </source>
</evidence>
<dbReference type="GO" id="GO:0022857">
    <property type="term" value="F:transmembrane transporter activity"/>
    <property type="evidence" value="ECO:0007669"/>
    <property type="project" value="InterPro"/>
</dbReference>
<reference evidence="6 7" key="1">
    <citation type="journal article" date="2012" name="J. Bacteriol.">
        <title>Genome sequence of Rhizobium grahamii CCGE502, a broad-host-range symbiont with low nodulation competitiveness in Phaseolus vulgaris.</title>
        <authorList>
            <person name="Althabegoiti M.J."/>
            <person name="Lozano L."/>
            <person name="Torres-Tejerizo G."/>
            <person name="Ormeno-Orrillo E."/>
            <person name="Rogel M.A."/>
            <person name="Gonzalez V."/>
            <person name="Martinez-Romero E."/>
        </authorList>
    </citation>
    <scope>NUCLEOTIDE SEQUENCE [LARGE SCALE GENOMIC DNA]</scope>
    <source>
        <strain evidence="6 7">CCGE 502</strain>
    </source>
</reference>
<dbReference type="PROSITE" id="PS50850">
    <property type="entry name" value="MFS"/>
    <property type="match status" value="1"/>
</dbReference>
<comment type="caution">
    <text evidence="6">The sequence shown here is derived from an EMBL/GenBank/DDBJ whole genome shotgun (WGS) entry which is preliminary data.</text>
</comment>
<keyword evidence="1 4" id="KW-0812">Transmembrane</keyword>
<dbReference type="PANTHER" id="PTHR11360">
    <property type="entry name" value="MONOCARBOXYLATE TRANSPORTER"/>
    <property type="match status" value="1"/>
</dbReference>
<feature type="transmembrane region" description="Helical" evidence="4">
    <location>
        <begin position="61"/>
        <end position="82"/>
    </location>
</feature>
<keyword evidence="2 4" id="KW-1133">Transmembrane helix</keyword>
<proteinExistence type="predicted"/>
<dbReference type="InterPro" id="IPR020846">
    <property type="entry name" value="MFS_dom"/>
</dbReference>
<feature type="transmembrane region" description="Helical" evidence="4">
    <location>
        <begin position="273"/>
        <end position="296"/>
    </location>
</feature>
<feature type="domain" description="Major facilitator superfamily (MFS) profile" evidence="5">
    <location>
        <begin position="21"/>
        <end position="423"/>
    </location>
</feature>
<feature type="transmembrane region" description="Helical" evidence="4">
    <location>
        <begin position="365"/>
        <end position="385"/>
    </location>
</feature>
<evidence type="ECO:0000313" key="7">
    <source>
        <dbReference type="Proteomes" id="UP000014411"/>
    </source>
</evidence>
<feature type="transmembrane region" description="Helical" evidence="4">
    <location>
        <begin position="332"/>
        <end position="353"/>
    </location>
</feature>
<evidence type="ECO:0000256" key="4">
    <source>
        <dbReference type="SAM" id="Phobius"/>
    </source>
</evidence>
<evidence type="ECO:0000256" key="2">
    <source>
        <dbReference type="ARBA" id="ARBA00022989"/>
    </source>
</evidence>
<name>S3I8E2_9HYPH</name>
<feature type="transmembrane region" description="Helical" evidence="4">
    <location>
        <begin position="172"/>
        <end position="195"/>
    </location>
</feature>
<keyword evidence="3 4" id="KW-0472">Membrane</keyword>
<dbReference type="eggNOG" id="COG2271">
    <property type="taxonomic scope" value="Bacteria"/>
</dbReference>
<feature type="transmembrane region" description="Helical" evidence="4">
    <location>
        <begin position="112"/>
        <end position="132"/>
    </location>
</feature>
<evidence type="ECO:0000259" key="5">
    <source>
        <dbReference type="PROSITE" id="PS50850"/>
    </source>
</evidence>
<dbReference type="Proteomes" id="UP000014411">
    <property type="component" value="Unassembled WGS sequence"/>
</dbReference>
<feature type="transmembrane region" description="Helical" evidence="4">
    <location>
        <begin position="243"/>
        <end position="261"/>
    </location>
</feature>
<dbReference type="Gene3D" id="1.20.1250.20">
    <property type="entry name" value="MFS general substrate transporter like domains"/>
    <property type="match status" value="2"/>
</dbReference>
<protein>
    <submittedName>
        <fullName evidence="6">MFS permease</fullName>
    </submittedName>
</protein>
<dbReference type="HOGENOM" id="CLU_001265_59_9_5"/>
<sequence>MVSTALASSLARRNIHYGWIVVAATFLTMLVTAGAMGAPGVLIKPLQDEFGWETSQISSALAVRLILFGLMGPFSAAFMNYFGVRKVIVFAMILISSGFVGSLFMTEIWQLLLLWGVVVGLGTGLTAMVLAATVSARWFTRHRGLVVGMLSASSATGQLVFLPMMAQLTESYGWRATVFFVCGMILFAALVVLAFMRDRPSDLNLPSFGEAQVTPPPARTGGLLTMLAAPVVVLKEVAKTSTFWILFATFFICGLSTNGLIQTHFVTLCGDFGILPVAAASVLAVMGIFDFFGTIGSGWLSDRFDNRWLLFWYYGLRGLSLLFLPFSDFTFYGLSIFAVFYGLDWIATVPPTVKIAADRFGREKAGIVFGWVFTGHQLGAATAAYGAGLSRTELQSYLPAFFIAGAFCLLASVLAITLKKSGLHAPAATGAHYGFRPPMAGRKLQ</sequence>
<dbReference type="InterPro" id="IPR036259">
    <property type="entry name" value="MFS_trans_sf"/>
</dbReference>
<dbReference type="CDD" id="cd17355">
    <property type="entry name" value="MFS_YcxA_like"/>
    <property type="match status" value="1"/>
</dbReference>
<feature type="transmembrane region" description="Helical" evidence="4">
    <location>
        <begin position="17"/>
        <end position="41"/>
    </location>
</feature>
<evidence type="ECO:0000256" key="3">
    <source>
        <dbReference type="ARBA" id="ARBA00023136"/>
    </source>
</evidence>
<evidence type="ECO:0000256" key="1">
    <source>
        <dbReference type="ARBA" id="ARBA00022692"/>
    </source>
</evidence>
<dbReference type="InterPro" id="IPR011701">
    <property type="entry name" value="MFS"/>
</dbReference>
<feature type="transmembrane region" description="Helical" evidence="4">
    <location>
        <begin position="144"/>
        <end position="166"/>
    </location>
</feature>
<feature type="transmembrane region" description="Helical" evidence="4">
    <location>
        <begin position="397"/>
        <end position="418"/>
    </location>
</feature>
<accession>S3I8E2</accession>
<dbReference type="SUPFAM" id="SSF103473">
    <property type="entry name" value="MFS general substrate transporter"/>
    <property type="match status" value="1"/>
</dbReference>
<dbReference type="InterPro" id="IPR050327">
    <property type="entry name" value="Proton-linked_MCT"/>
</dbReference>